<organism evidence="1">
    <name type="scientific">viral metagenome</name>
    <dbReference type="NCBI Taxonomy" id="1070528"/>
    <lineage>
        <taxon>unclassified sequences</taxon>
        <taxon>metagenomes</taxon>
        <taxon>organismal metagenomes</taxon>
    </lineage>
</organism>
<proteinExistence type="predicted"/>
<name>A0A6M3L4D1_9ZZZZ</name>
<protein>
    <submittedName>
        <fullName evidence="1">Uncharacterized protein</fullName>
    </submittedName>
</protein>
<accession>A0A6M3L4D1</accession>
<sequence length="74" mass="7969">MIRLTYVPGSGGVSAVCALCDVCECNLGHNYITTRGLSMFVQEDSQFVALLDAGDYCHGCFVKALQPHIKGLCK</sequence>
<evidence type="ECO:0000313" key="1">
    <source>
        <dbReference type="EMBL" id="QJA89390.1"/>
    </source>
</evidence>
<reference evidence="1" key="1">
    <citation type="submission" date="2020-03" db="EMBL/GenBank/DDBJ databases">
        <title>The deep terrestrial virosphere.</title>
        <authorList>
            <person name="Holmfeldt K."/>
            <person name="Nilsson E."/>
            <person name="Simone D."/>
            <person name="Lopez-Fernandez M."/>
            <person name="Wu X."/>
            <person name="de Brujin I."/>
            <person name="Lundin D."/>
            <person name="Andersson A."/>
            <person name="Bertilsson S."/>
            <person name="Dopson M."/>
        </authorList>
    </citation>
    <scope>NUCLEOTIDE SEQUENCE</scope>
    <source>
        <strain evidence="1">MM415B02558</strain>
    </source>
</reference>
<gene>
    <name evidence="1" type="ORF">MM415B02558_0008</name>
</gene>
<dbReference type="EMBL" id="MT142843">
    <property type="protein sequence ID" value="QJA89390.1"/>
    <property type="molecule type" value="Genomic_DNA"/>
</dbReference>
<dbReference type="AlphaFoldDB" id="A0A6M3L4D1"/>